<accession>A0ABR3QG45</accession>
<dbReference type="RefSeq" id="XP_069213637.1">
    <property type="nucleotide sequence ID" value="XM_069350093.1"/>
</dbReference>
<protein>
    <submittedName>
        <fullName evidence="1">Uncharacterized protein</fullName>
    </submittedName>
</protein>
<name>A0ABR3QG45_9TREE</name>
<evidence type="ECO:0000313" key="2">
    <source>
        <dbReference type="Proteomes" id="UP001565368"/>
    </source>
</evidence>
<gene>
    <name evidence="1" type="ORF">Q8F55_001473</name>
</gene>
<dbReference type="Proteomes" id="UP001565368">
    <property type="component" value="Unassembled WGS sequence"/>
</dbReference>
<keyword evidence="2" id="KW-1185">Reference proteome</keyword>
<evidence type="ECO:0000313" key="1">
    <source>
        <dbReference type="EMBL" id="KAL1413693.1"/>
    </source>
</evidence>
<comment type="caution">
    <text evidence="1">The sequence shown here is derived from an EMBL/GenBank/DDBJ whole genome shotgun (WGS) entry which is preliminary data.</text>
</comment>
<dbReference type="GeneID" id="95982516"/>
<reference evidence="1 2" key="1">
    <citation type="submission" date="2023-08" db="EMBL/GenBank/DDBJ databases">
        <title>Annotated Genome Sequence of Vanrija albida AlHP1.</title>
        <authorList>
            <person name="Herzog R."/>
        </authorList>
    </citation>
    <scope>NUCLEOTIDE SEQUENCE [LARGE SCALE GENOMIC DNA]</scope>
    <source>
        <strain evidence="1 2">AlHP1</strain>
    </source>
</reference>
<organism evidence="1 2">
    <name type="scientific">Vanrija albida</name>
    <dbReference type="NCBI Taxonomy" id="181172"/>
    <lineage>
        <taxon>Eukaryota</taxon>
        <taxon>Fungi</taxon>
        <taxon>Dikarya</taxon>
        <taxon>Basidiomycota</taxon>
        <taxon>Agaricomycotina</taxon>
        <taxon>Tremellomycetes</taxon>
        <taxon>Trichosporonales</taxon>
        <taxon>Trichosporonaceae</taxon>
        <taxon>Vanrija</taxon>
    </lineage>
</organism>
<dbReference type="EMBL" id="JBBXJM010000001">
    <property type="protein sequence ID" value="KAL1413693.1"/>
    <property type="molecule type" value="Genomic_DNA"/>
</dbReference>
<proteinExistence type="predicted"/>
<sequence length="203" mass="23035">MATTALMSLFDRHSPSADHVPVFFEFTSWETPKVYAIVPKFGNGERSLACVQGQHEFFQEFLPKLQVRVDSWTTAIKEGSGSGEPIPGVVDSNGRLQYILDLVCEFADIYRRAHSLDELVAQKENSNHYDKALTCTRAASFTALDDLFLELDKELQTLYPRVKRLRGGAFRNLTLNVQEAMNELAFAWEAFEVLHEEVVRCVD</sequence>